<reference evidence="3" key="1">
    <citation type="journal article" date="2012" name="Nature">
        <title>The tomato genome sequence provides insights into fleshy fruit evolution.</title>
        <authorList>
            <consortium name="Tomato Genome Consortium"/>
        </authorList>
    </citation>
    <scope>NUCLEOTIDE SEQUENCE [LARGE SCALE GENOMIC DNA]</scope>
    <source>
        <strain evidence="3">cv. Heinz 1706</strain>
    </source>
</reference>
<protein>
    <recommendedName>
        <fullName evidence="2">Histone H2A C-terminal domain-containing protein</fullName>
    </recommendedName>
</protein>
<evidence type="ECO:0000313" key="4">
    <source>
        <dbReference type="Proteomes" id="UP000004994"/>
    </source>
</evidence>
<dbReference type="GO" id="GO:0030527">
    <property type="term" value="F:structural constituent of chromatin"/>
    <property type="evidence" value="ECO:0000318"/>
    <property type="project" value="GO_Central"/>
</dbReference>
<keyword evidence="1" id="KW-1133">Transmembrane helix</keyword>
<name>A0A3Q7GHB4_SOLLC</name>
<accession>A0A3Q7GHB4</accession>
<evidence type="ECO:0000259" key="2">
    <source>
        <dbReference type="Pfam" id="PF16211"/>
    </source>
</evidence>
<reference evidence="3" key="2">
    <citation type="submission" date="2019-01" db="UniProtKB">
        <authorList>
            <consortium name="EnsemblPlants"/>
        </authorList>
    </citation>
    <scope>IDENTIFICATION</scope>
    <source>
        <strain evidence="3">cv. Heinz 1706</strain>
    </source>
</reference>
<sequence length="84" mass="9801">MWVRNQCSSREKFVFQFPVVLEYLCLLVIELIGIELSQFLRDVTILNDGVIPNIHNIFLSNKKNSDDYTLGEFEERINGLIPNQ</sequence>
<dbReference type="EnsemblPlants" id="Solyc05g018487.1.1">
    <property type="protein sequence ID" value="Solyc05g018487.1.1"/>
    <property type="gene ID" value="Solyc05g018487.1"/>
</dbReference>
<organism evidence="3">
    <name type="scientific">Solanum lycopersicum</name>
    <name type="common">Tomato</name>
    <name type="synonym">Lycopersicon esculentum</name>
    <dbReference type="NCBI Taxonomy" id="4081"/>
    <lineage>
        <taxon>Eukaryota</taxon>
        <taxon>Viridiplantae</taxon>
        <taxon>Streptophyta</taxon>
        <taxon>Embryophyta</taxon>
        <taxon>Tracheophyta</taxon>
        <taxon>Spermatophyta</taxon>
        <taxon>Magnoliopsida</taxon>
        <taxon>eudicotyledons</taxon>
        <taxon>Gunneridae</taxon>
        <taxon>Pentapetalae</taxon>
        <taxon>asterids</taxon>
        <taxon>lamiids</taxon>
        <taxon>Solanales</taxon>
        <taxon>Solanaceae</taxon>
        <taxon>Solanoideae</taxon>
        <taxon>Solaneae</taxon>
        <taxon>Solanum</taxon>
        <taxon>Solanum subgen. Lycopersicon</taxon>
    </lineage>
</organism>
<dbReference type="GO" id="GO:0005634">
    <property type="term" value="C:nucleus"/>
    <property type="evidence" value="ECO:0000318"/>
    <property type="project" value="GO_Central"/>
</dbReference>
<keyword evidence="1" id="KW-0812">Transmembrane</keyword>
<feature type="transmembrane region" description="Helical" evidence="1">
    <location>
        <begin position="13"/>
        <end position="32"/>
    </location>
</feature>
<dbReference type="InterPro" id="IPR032454">
    <property type="entry name" value="Histone_H2A_C"/>
</dbReference>
<feature type="domain" description="Histone H2A C-terminal" evidence="2">
    <location>
        <begin position="35"/>
        <end position="64"/>
    </location>
</feature>
<dbReference type="AlphaFoldDB" id="A0A3Q7GHB4"/>
<dbReference type="GO" id="GO:0000786">
    <property type="term" value="C:nucleosome"/>
    <property type="evidence" value="ECO:0000318"/>
    <property type="project" value="GO_Central"/>
</dbReference>
<proteinExistence type="predicted"/>
<dbReference type="Pfam" id="PF16211">
    <property type="entry name" value="Histone_H2A_C"/>
    <property type="match status" value="1"/>
</dbReference>
<dbReference type="Gramene" id="Solyc05g018487.1.1">
    <property type="protein sequence ID" value="Solyc05g018487.1.1"/>
    <property type="gene ID" value="Solyc05g018487.1"/>
</dbReference>
<keyword evidence="1" id="KW-0472">Membrane</keyword>
<dbReference type="GO" id="GO:0031507">
    <property type="term" value="P:heterochromatin formation"/>
    <property type="evidence" value="ECO:0000318"/>
    <property type="project" value="GO_Central"/>
</dbReference>
<evidence type="ECO:0000313" key="3">
    <source>
        <dbReference type="EnsemblPlants" id="Solyc05g018487.1.1"/>
    </source>
</evidence>
<evidence type="ECO:0000256" key="1">
    <source>
        <dbReference type="SAM" id="Phobius"/>
    </source>
</evidence>
<keyword evidence="4" id="KW-1185">Reference proteome</keyword>
<dbReference type="Proteomes" id="UP000004994">
    <property type="component" value="Chromosome 5"/>
</dbReference>
<dbReference type="InParanoid" id="A0A3Q7GHB4"/>